<sequence>MKKNRLLLAKMMGAFLASSLSISAFAQISFGGQPASFEMSQSSLRSDLAPHTIHVLPNFNPDDVRAASEWSSQGVGVRPLTIGKVIETDINFARDAQSMRLPDGRVIYRLAIDTRTAKGVALIYDDFFIPKNGGELYLYTPDHKEVLGRYTHETKSTHGSFATEPLSGSSVIMEYVPAAGGEMPSILISGVGYIFAENVLRADPDPSPDPGEDKSEEECQININCPEGADWQTQKAGVVQMYMISGGNIGVCSGNLVNNTAGDFKPLIISAAHCAGLKTNFTVPQSDLNRWIFSFHYEKPGCSNGQRALPRRKTMVGCTMKSYLPISGQSDGLLLELKNEIPLSYRVYYNGWDRSGKLISKGAGIHHPAGDAKKIALLDEQVQSATWRGTEHGATDAHFFFKYKFGTTEGGSSGSSLFNENKLVVGTLTGGAGKCAGATEFYGKLHDHWDRFKENGKPHTQMASFLDPNNTGATTLEGTWRQNMRPLDPVKNLRIVREGDNIKLTWSPVSTENIPSEWKVKYRIYRNGYYLEGKDITEGTTFVEPLNDALAGYSGNVIYGVQARYLYNGAVITQEKYGDADIVELGIYAGRTVNTITPTVANNNSGSNKGKYISWSAANNLQEISLFGYPSNLSFVPFHPTYISKDLFGPGAPSIPPVYAVVASKFPSYYFQNFGTTGSHYIYAVSYIPTDKSSDDYKVFIRNGEFDSKNVYQQPFSVPDNWKPGEWVTVKLKKPFKISNPNKSLYIGFGAKNKQGRKTPGVVQVDGSGDSNLVSVDGLASFTEGVNFYNRGAWLHPKDGYLAMRVLVSNTGSSSDNDNIEVFSKGKQPVPFPEIKGYRVKRNGVVIADNLQLREYTDEEGTDDSNYEIEVIYNTDSFIVGNQEVESTATLPYVFPSRLGADAMLNISDSSDVAKVVVYAMDGTVVYSETSPSQQVSLGELPSGTYVVVLDTTRGRVSQRVIR</sequence>
<dbReference type="GO" id="GO:0008234">
    <property type="term" value="F:cysteine-type peptidase activity"/>
    <property type="evidence" value="ECO:0007669"/>
    <property type="project" value="UniProtKB-KW"/>
</dbReference>
<dbReference type="PANTHER" id="PTHR36234:SF5">
    <property type="entry name" value="LYSYL ENDOPEPTIDASE"/>
    <property type="match status" value="1"/>
</dbReference>
<evidence type="ECO:0000256" key="2">
    <source>
        <dbReference type="ARBA" id="ARBA00022670"/>
    </source>
</evidence>
<dbReference type="RefSeq" id="WP_078736845.1">
    <property type="nucleotide sequence ID" value="NZ_FUXE01000008.1"/>
</dbReference>
<gene>
    <name evidence="6" type="ORF">SAMN02745171_00907</name>
</gene>
<proteinExistence type="inferred from homology"/>
<evidence type="ECO:0000256" key="4">
    <source>
        <dbReference type="ARBA" id="ARBA00023026"/>
    </source>
</evidence>
<dbReference type="SUPFAM" id="SSF50494">
    <property type="entry name" value="Trypsin-like serine proteases"/>
    <property type="match status" value="1"/>
</dbReference>
<dbReference type="InterPro" id="IPR018114">
    <property type="entry name" value="TRYPSIN_HIS"/>
</dbReference>
<evidence type="ECO:0000256" key="3">
    <source>
        <dbReference type="ARBA" id="ARBA00022807"/>
    </source>
</evidence>
<name>A0A1T4MUT2_9PORP</name>
<dbReference type="GO" id="GO:0004252">
    <property type="term" value="F:serine-type endopeptidase activity"/>
    <property type="evidence" value="ECO:0007669"/>
    <property type="project" value="InterPro"/>
</dbReference>
<dbReference type="PANTHER" id="PTHR36234">
    <property type="entry name" value="LYSYL ENDOPEPTIDASE"/>
    <property type="match status" value="1"/>
</dbReference>
<dbReference type="STRING" id="29524.SAMN02745171_00907"/>
<evidence type="ECO:0000313" key="6">
    <source>
        <dbReference type="EMBL" id="SJZ70860.1"/>
    </source>
</evidence>
<feature type="signal peptide" evidence="5">
    <location>
        <begin position="1"/>
        <end position="26"/>
    </location>
</feature>
<feature type="chain" id="PRO_5012120219" evidence="5">
    <location>
        <begin position="27"/>
        <end position="963"/>
    </location>
</feature>
<dbReference type="OrthoDB" id="9342482at2"/>
<organism evidence="6 7">
    <name type="scientific">Porphyromonas circumdentaria</name>
    <dbReference type="NCBI Taxonomy" id="29524"/>
    <lineage>
        <taxon>Bacteria</taxon>
        <taxon>Pseudomonadati</taxon>
        <taxon>Bacteroidota</taxon>
        <taxon>Bacteroidia</taxon>
        <taxon>Bacteroidales</taxon>
        <taxon>Porphyromonadaceae</taxon>
        <taxon>Porphyromonas</taxon>
    </lineage>
</organism>
<accession>A0A1T4MUT2</accession>
<keyword evidence="2" id="KW-0645">Protease</keyword>
<keyword evidence="7" id="KW-1185">Reference proteome</keyword>
<evidence type="ECO:0000256" key="1">
    <source>
        <dbReference type="ARBA" id="ARBA00006067"/>
    </source>
</evidence>
<keyword evidence="5" id="KW-0732">Signal</keyword>
<dbReference type="EMBL" id="FUXE01000008">
    <property type="protein sequence ID" value="SJZ70860.1"/>
    <property type="molecule type" value="Genomic_DNA"/>
</dbReference>
<evidence type="ECO:0000313" key="7">
    <source>
        <dbReference type="Proteomes" id="UP000190121"/>
    </source>
</evidence>
<evidence type="ECO:0000256" key="5">
    <source>
        <dbReference type="SAM" id="SignalP"/>
    </source>
</evidence>
<keyword evidence="3" id="KW-0788">Thiol protease</keyword>
<dbReference type="InterPro" id="IPR026444">
    <property type="entry name" value="Secre_tail"/>
</dbReference>
<keyword evidence="4" id="KW-0843">Virulence</keyword>
<dbReference type="Gene3D" id="2.40.10.10">
    <property type="entry name" value="Trypsin-like serine proteases"/>
    <property type="match status" value="2"/>
</dbReference>
<dbReference type="Gene3D" id="2.60.40.10">
    <property type="entry name" value="Immunoglobulins"/>
    <property type="match status" value="1"/>
</dbReference>
<dbReference type="AlphaFoldDB" id="A0A1T4MUT2"/>
<dbReference type="InterPro" id="IPR013783">
    <property type="entry name" value="Ig-like_fold"/>
</dbReference>
<keyword evidence="3" id="KW-0378">Hydrolase</keyword>
<protein>
    <submittedName>
        <fullName evidence="6">Por secretion system C-terminal sorting domain-containing protein</fullName>
    </submittedName>
</protein>
<dbReference type="Proteomes" id="UP000190121">
    <property type="component" value="Unassembled WGS sequence"/>
</dbReference>
<dbReference type="NCBIfam" id="TIGR04183">
    <property type="entry name" value="Por_Secre_tail"/>
    <property type="match status" value="1"/>
</dbReference>
<dbReference type="PROSITE" id="PS00134">
    <property type="entry name" value="TRYPSIN_HIS"/>
    <property type="match status" value="1"/>
</dbReference>
<reference evidence="7" key="1">
    <citation type="submission" date="2017-02" db="EMBL/GenBank/DDBJ databases">
        <authorList>
            <person name="Varghese N."/>
            <person name="Submissions S."/>
        </authorList>
    </citation>
    <scope>NUCLEOTIDE SEQUENCE [LARGE SCALE GENOMIC DNA]</scope>
    <source>
        <strain evidence="7">ATCC 51356</strain>
    </source>
</reference>
<dbReference type="GO" id="GO:0006508">
    <property type="term" value="P:proteolysis"/>
    <property type="evidence" value="ECO:0007669"/>
    <property type="project" value="UniProtKB-KW"/>
</dbReference>
<comment type="similarity">
    <text evidence="1">Belongs to the peptidase C25 family.</text>
</comment>
<dbReference type="InterPro" id="IPR009003">
    <property type="entry name" value="Peptidase_S1_PA"/>
</dbReference>
<dbReference type="InterPro" id="IPR043504">
    <property type="entry name" value="Peptidase_S1_PA_chymotrypsin"/>
</dbReference>